<dbReference type="SFLD" id="SFLDS00003">
    <property type="entry name" value="Haloacid_Dehalogenase"/>
    <property type="match status" value="1"/>
</dbReference>
<accession>A0A1X7MYX0</accession>
<evidence type="ECO:0000313" key="2">
    <source>
        <dbReference type="Proteomes" id="UP000193435"/>
    </source>
</evidence>
<dbReference type="EMBL" id="FXBJ01000002">
    <property type="protein sequence ID" value="SMH30129.1"/>
    <property type="molecule type" value="Genomic_DNA"/>
</dbReference>
<sequence>MIKAVIFDMDGVIVDTEPIYYERLHEFFKVNEVHPDLEELDKIAGASSTDTWDTIQRIWGKTLNKHEYDQAYEEYFKDRPVNNNDILDPNLKTLLDWLVENQYKIALASSSSMAEIQKVLEECNLSHYFESILSGDMFRQSKPNPEIYLKSAVQLDVEPAECLVIEDSTHGITAAKAAGMYVLAKRDERFNFNQNLSDKIIDRLTDAITELKELKK</sequence>
<dbReference type="SFLD" id="SFLDG01135">
    <property type="entry name" value="C1.5.6:_HAD__Beta-PGM__Phospha"/>
    <property type="match status" value="1"/>
</dbReference>
<dbReference type="Pfam" id="PF13419">
    <property type="entry name" value="HAD_2"/>
    <property type="match status" value="1"/>
</dbReference>
<evidence type="ECO:0000313" key="1">
    <source>
        <dbReference type="EMBL" id="SMH30129.1"/>
    </source>
</evidence>
<dbReference type="Gene3D" id="1.10.150.240">
    <property type="entry name" value="Putative phosphatase, domain 2"/>
    <property type="match status" value="1"/>
</dbReference>
<protein>
    <submittedName>
        <fullName evidence="1">Haloacid dehalogenase superfamily, subfamily IA, variant 3 with third motif having DD or ED/haloacid dehalogenase superfamily, subfamily IA, variant 1 with third motif having Dx(3-4)D or Dx(3-4)E</fullName>
    </submittedName>
</protein>
<dbReference type="RefSeq" id="WP_159446061.1">
    <property type="nucleotide sequence ID" value="NZ_FOAH01000001.1"/>
</dbReference>
<dbReference type="Gene3D" id="3.40.50.1000">
    <property type="entry name" value="HAD superfamily/HAD-like"/>
    <property type="match status" value="1"/>
</dbReference>
<reference evidence="1 2" key="1">
    <citation type="submission" date="2017-04" db="EMBL/GenBank/DDBJ databases">
        <authorList>
            <person name="Afonso C.L."/>
            <person name="Miller P.J."/>
            <person name="Scott M.A."/>
            <person name="Spackman E."/>
            <person name="Goraichik I."/>
            <person name="Dimitrov K.M."/>
            <person name="Suarez D.L."/>
            <person name="Swayne D.E."/>
        </authorList>
    </citation>
    <scope>NUCLEOTIDE SEQUENCE [LARGE SCALE GENOMIC DNA]</scope>
    <source>
        <strain evidence="1 2">LMG26642</strain>
    </source>
</reference>
<keyword evidence="2" id="KW-1185">Reference proteome</keyword>
<dbReference type="InterPro" id="IPR023214">
    <property type="entry name" value="HAD_sf"/>
</dbReference>
<dbReference type="InterPro" id="IPR041492">
    <property type="entry name" value="HAD_2"/>
</dbReference>
<name>A0A1X7MYX0_9LACT</name>
<dbReference type="PANTHER" id="PTHR18901">
    <property type="entry name" value="2-DEOXYGLUCOSE-6-PHOSPHATE PHOSPHATASE 2"/>
    <property type="match status" value="1"/>
</dbReference>
<dbReference type="AlphaFoldDB" id="A0A1X7MYX0"/>
<dbReference type="STRING" id="1073423.SAMN04488700_1140"/>
<dbReference type="PANTHER" id="PTHR18901:SF38">
    <property type="entry name" value="PSEUDOURIDINE-5'-PHOSPHATASE"/>
    <property type="match status" value="1"/>
</dbReference>
<dbReference type="InterPro" id="IPR006439">
    <property type="entry name" value="HAD-SF_hydro_IA"/>
</dbReference>
<dbReference type="InterPro" id="IPR023198">
    <property type="entry name" value="PGP-like_dom2"/>
</dbReference>
<dbReference type="PRINTS" id="PR00413">
    <property type="entry name" value="HADHALOGNASE"/>
</dbReference>
<dbReference type="NCBIfam" id="TIGR01509">
    <property type="entry name" value="HAD-SF-IA-v3"/>
    <property type="match status" value="1"/>
</dbReference>
<dbReference type="NCBIfam" id="TIGR01549">
    <property type="entry name" value="HAD-SF-IA-v1"/>
    <property type="match status" value="1"/>
</dbReference>
<organism evidence="1 2">
    <name type="scientific">Carnobacterium iners</name>
    <dbReference type="NCBI Taxonomy" id="1073423"/>
    <lineage>
        <taxon>Bacteria</taxon>
        <taxon>Bacillati</taxon>
        <taxon>Bacillota</taxon>
        <taxon>Bacilli</taxon>
        <taxon>Lactobacillales</taxon>
        <taxon>Carnobacteriaceae</taxon>
        <taxon>Carnobacterium</taxon>
    </lineage>
</organism>
<gene>
    <name evidence="1" type="ORF">SAMN04488700_1140</name>
</gene>
<proteinExistence type="predicted"/>
<dbReference type="SUPFAM" id="SSF56784">
    <property type="entry name" value="HAD-like"/>
    <property type="match status" value="1"/>
</dbReference>
<dbReference type="SFLD" id="SFLDG01129">
    <property type="entry name" value="C1.5:_HAD__Beta-PGM__Phosphata"/>
    <property type="match status" value="1"/>
</dbReference>
<dbReference type="Proteomes" id="UP000193435">
    <property type="component" value="Unassembled WGS sequence"/>
</dbReference>
<dbReference type="InterPro" id="IPR036412">
    <property type="entry name" value="HAD-like_sf"/>
</dbReference>